<protein>
    <submittedName>
        <fullName evidence="2">Uncharacterized protein</fullName>
    </submittedName>
</protein>
<organism evidence="2 3">
    <name type="scientific">Coniochaeta pulveracea</name>
    <dbReference type="NCBI Taxonomy" id="177199"/>
    <lineage>
        <taxon>Eukaryota</taxon>
        <taxon>Fungi</taxon>
        <taxon>Dikarya</taxon>
        <taxon>Ascomycota</taxon>
        <taxon>Pezizomycotina</taxon>
        <taxon>Sordariomycetes</taxon>
        <taxon>Sordariomycetidae</taxon>
        <taxon>Coniochaetales</taxon>
        <taxon>Coniochaetaceae</taxon>
        <taxon>Coniochaeta</taxon>
    </lineage>
</organism>
<accession>A0A420Y0E5</accession>
<comment type="caution">
    <text evidence="2">The sequence shown here is derived from an EMBL/GenBank/DDBJ whole genome shotgun (WGS) entry which is preliminary data.</text>
</comment>
<keyword evidence="3" id="KW-1185">Reference proteome</keyword>
<evidence type="ECO:0000256" key="1">
    <source>
        <dbReference type="SAM" id="MobiDB-lite"/>
    </source>
</evidence>
<gene>
    <name evidence="2" type="ORF">DL546_004622</name>
</gene>
<dbReference type="OrthoDB" id="2119228at2759"/>
<reference evidence="2 3" key="1">
    <citation type="submission" date="2018-08" db="EMBL/GenBank/DDBJ databases">
        <title>Draft genome of the lignicolous fungus Coniochaeta pulveracea.</title>
        <authorList>
            <person name="Borstlap C.J."/>
            <person name="De Witt R.N."/>
            <person name="Botha A."/>
            <person name="Volschenk H."/>
        </authorList>
    </citation>
    <scope>NUCLEOTIDE SEQUENCE [LARGE SCALE GENOMIC DNA]</scope>
    <source>
        <strain evidence="2 3">CAB683</strain>
    </source>
</reference>
<feature type="compositionally biased region" description="Low complexity" evidence="1">
    <location>
        <begin position="243"/>
        <end position="266"/>
    </location>
</feature>
<feature type="region of interest" description="Disordered" evidence="1">
    <location>
        <begin position="142"/>
        <end position="185"/>
    </location>
</feature>
<name>A0A420Y0E5_9PEZI</name>
<evidence type="ECO:0000313" key="3">
    <source>
        <dbReference type="Proteomes" id="UP000275385"/>
    </source>
</evidence>
<proteinExistence type="predicted"/>
<dbReference type="EMBL" id="QVQW01000076">
    <property type="protein sequence ID" value="RKU41391.1"/>
    <property type="molecule type" value="Genomic_DNA"/>
</dbReference>
<feature type="region of interest" description="Disordered" evidence="1">
    <location>
        <begin position="243"/>
        <end position="285"/>
    </location>
</feature>
<feature type="compositionally biased region" description="Basic and acidic residues" evidence="1">
    <location>
        <begin position="275"/>
        <end position="285"/>
    </location>
</feature>
<dbReference type="AlphaFoldDB" id="A0A420Y0E5"/>
<evidence type="ECO:0000313" key="2">
    <source>
        <dbReference type="EMBL" id="RKU41391.1"/>
    </source>
</evidence>
<sequence>MAFDPSFTKYLPGDLVDENICAQAYGPEYTLINFYTLNRQRTWDPWFDVPNTNRKNVELMHYENPDGLDDDFDATPGDYAVYDLLPPTYCKYPSPGRHTYDKTTQSWELTPGYQAVGRMDNIVANERCADPPAAHGVVAKRETQAAGAGGNQTRAHPRDLTSHPLQASGEPGYKTGPITSARPTQSPSPLFVPCNTHNADPDNGIAAGYCVCSGSTFAQSTDAAVTPVDFCAYTDPLPAATTSIHTYPTGPTTTKRPTATPTTVAPPDSPPPFGRKNERVRKWAE</sequence>
<dbReference type="Proteomes" id="UP000275385">
    <property type="component" value="Unassembled WGS sequence"/>
</dbReference>